<feature type="compositionally biased region" description="Pro residues" evidence="1">
    <location>
        <begin position="195"/>
        <end position="207"/>
    </location>
</feature>
<proteinExistence type="predicted"/>
<dbReference type="GO" id="GO:0003713">
    <property type="term" value="F:transcription coactivator activity"/>
    <property type="evidence" value="ECO:0007669"/>
    <property type="project" value="InterPro"/>
</dbReference>
<dbReference type="InterPro" id="IPR004182">
    <property type="entry name" value="GRAM"/>
</dbReference>
<feature type="compositionally biased region" description="Low complexity" evidence="1">
    <location>
        <begin position="690"/>
        <end position="703"/>
    </location>
</feature>
<feature type="region of interest" description="Disordered" evidence="1">
    <location>
        <begin position="631"/>
        <end position="726"/>
    </location>
</feature>
<dbReference type="InterPro" id="IPR044852">
    <property type="entry name" value="WBP2-like"/>
</dbReference>
<feature type="compositionally biased region" description="Polar residues" evidence="1">
    <location>
        <begin position="396"/>
        <end position="405"/>
    </location>
</feature>
<feature type="region of interest" description="Disordered" evidence="1">
    <location>
        <begin position="386"/>
        <end position="450"/>
    </location>
</feature>
<dbReference type="InterPro" id="IPR011993">
    <property type="entry name" value="PH-like_dom_sf"/>
</dbReference>
<reference evidence="3" key="1">
    <citation type="submission" date="2023-06" db="EMBL/GenBank/DDBJ databases">
        <title>Genomic analysis of the entomopathogenic nematode Steinernema hermaphroditum.</title>
        <authorList>
            <person name="Schwarz E.M."/>
            <person name="Heppert J.K."/>
            <person name="Baniya A."/>
            <person name="Schwartz H.T."/>
            <person name="Tan C.-H."/>
            <person name="Antoshechkin I."/>
            <person name="Sternberg P.W."/>
            <person name="Goodrich-Blair H."/>
            <person name="Dillman A.R."/>
        </authorList>
    </citation>
    <scope>NUCLEOTIDE SEQUENCE</scope>
    <source>
        <strain evidence="3">PS9179</strain>
        <tissue evidence="3">Whole animal</tissue>
    </source>
</reference>
<dbReference type="AlphaFoldDB" id="A0AA39H2C9"/>
<dbReference type="Pfam" id="PF02893">
    <property type="entry name" value="GRAM"/>
    <property type="match status" value="1"/>
</dbReference>
<dbReference type="GO" id="GO:0005634">
    <property type="term" value="C:nucleus"/>
    <property type="evidence" value="ECO:0007669"/>
    <property type="project" value="TreeGrafter"/>
</dbReference>
<dbReference type="EMBL" id="JAUCMV010000005">
    <property type="protein sequence ID" value="KAK0397529.1"/>
    <property type="molecule type" value="Genomic_DNA"/>
</dbReference>
<feature type="compositionally biased region" description="Basic and acidic residues" evidence="1">
    <location>
        <begin position="406"/>
        <end position="415"/>
    </location>
</feature>
<feature type="compositionally biased region" description="Basic and acidic residues" evidence="1">
    <location>
        <begin position="631"/>
        <end position="643"/>
    </location>
</feature>
<name>A0AA39H2C9_9BILA</name>
<accession>A0AA39H2C9</accession>
<organism evidence="3 4">
    <name type="scientific">Steinernema hermaphroditum</name>
    <dbReference type="NCBI Taxonomy" id="289476"/>
    <lineage>
        <taxon>Eukaryota</taxon>
        <taxon>Metazoa</taxon>
        <taxon>Ecdysozoa</taxon>
        <taxon>Nematoda</taxon>
        <taxon>Chromadorea</taxon>
        <taxon>Rhabditida</taxon>
        <taxon>Tylenchina</taxon>
        <taxon>Panagrolaimomorpha</taxon>
        <taxon>Strongyloidoidea</taxon>
        <taxon>Steinernematidae</taxon>
        <taxon>Steinernema</taxon>
    </lineage>
</organism>
<dbReference type="PANTHER" id="PTHR31606">
    <property type="entry name" value="WW DOMAIN BINDING PROTEIN 2, ISOFORM E"/>
    <property type="match status" value="1"/>
</dbReference>
<dbReference type="Gene3D" id="2.30.29.30">
    <property type="entry name" value="Pleckstrin-homology domain (PH domain)/Phosphotyrosine-binding domain (PTB)"/>
    <property type="match status" value="1"/>
</dbReference>
<sequence length="836" mass="90406">MSVNTANTPDGAGVLIYNGEMILLYTKVVNLSFSDSTGEWFKGKHNGNLYLTSHRIIFINGRRDEALRSFSMPFHCLRNVKLEQPVFGANYLKGVAISQPGGVWSGEVVWKLSFPKGGCIDFGQALLKAADMAHRFRPYDAPPVYAPPPTNYYSAPPAYYIPQNGVYNGFQAPVNAFPDQPPAGNVFMFEQPPPYGGIGPDHPPYPAEGPSSPIPDSQTLSQLHASDTPVADADCMQEILTAPTACSATTSCEQKLLSDAVPLNTSVLQSPLSKVAPWNPKSQVIATQNGALRAKYAVGAPDEGPTVRQHLQQQQFVNRQKIHHQFTQQKLTGEAAGQALTNSLIQPGPAVRLANPAQLSTVRMQLGPAMSSSPPRIRPVLQIPAASMSAPPPRTDSPSWNGTNVKQEHGDERPDSVASEGAVPRTTEDIQVKSEPQWSAPIHSAPVQSTPTFANGMNGVDISMLVKPGPQLSSSELNSHSALIQTEHGLIQPVAHIQPGGPNSVAMASSLPGSLIIQSLPRFNQPSSLSTVLSTTNSILSGPICAVMNGQAKIVQRIPRLMTAPPQARDEKHYIKKIAFMKRTIRSLVFTQLRKADALNAKAVAKETEPKQDDPDVYEELIAKAAAEAQRMLHDDSAEDSERTLSPSPAPSSMSPTPLDEQMMMDDSPSYPYSDANSKENGMDYESVESSPRPGSSPSSSGRKTLPTSPVERQQSRASQMDTSTPPARIMNTLALFGCLVVFAVISLAQADFDEDSSTHEKRAMRNALVRFGRAGMRNALVRFGKRSQVDESSFGTNEDKRNGAPQPFVRFGRSGRVDHINDILSTLQKLEMANA</sequence>
<feature type="domain" description="GRAM" evidence="2">
    <location>
        <begin position="43"/>
        <end position="130"/>
    </location>
</feature>
<evidence type="ECO:0000259" key="2">
    <source>
        <dbReference type="Pfam" id="PF02893"/>
    </source>
</evidence>
<protein>
    <recommendedName>
        <fullName evidence="2">GRAM domain-containing protein</fullName>
    </recommendedName>
</protein>
<feature type="compositionally biased region" description="Polar residues" evidence="1">
    <location>
        <begin position="706"/>
        <end position="726"/>
    </location>
</feature>
<evidence type="ECO:0000313" key="3">
    <source>
        <dbReference type="EMBL" id="KAK0397529.1"/>
    </source>
</evidence>
<dbReference type="PANTHER" id="PTHR31606:SF1">
    <property type="entry name" value="WW DOMAIN BINDING PROTEIN 2, ISOFORM E"/>
    <property type="match status" value="1"/>
</dbReference>
<dbReference type="CDD" id="cd13214">
    <property type="entry name" value="PH-GRAM_WBP2"/>
    <property type="match status" value="1"/>
</dbReference>
<gene>
    <name evidence="3" type="ORF">QR680_002158</name>
</gene>
<dbReference type="Proteomes" id="UP001175271">
    <property type="component" value="Unassembled WGS sequence"/>
</dbReference>
<comment type="caution">
    <text evidence="3">The sequence shown here is derived from an EMBL/GenBank/DDBJ whole genome shotgun (WGS) entry which is preliminary data.</text>
</comment>
<keyword evidence="4" id="KW-1185">Reference proteome</keyword>
<dbReference type="GO" id="GO:0031490">
    <property type="term" value="F:chromatin DNA binding"/>
    <property type="evidence" value="ECO:0007669"/>
    <property type="project" value="TreeGrafter"/>
</dbReference>
<evidence type="ECO:0000313" key="4">
    <source>
        <dbReference type="Proteomes" id="UP001175271"/>
    </source>
</evidence>
<evidence type="ECO:0000256" key="1">
    <source>
        <dbReference type="SAM" id="MobiDB-lite"/>
    </source>
</evidence>
<feature type="region of interest" description="Disordered" evidence="1">
    <location>
        <begin position="195"/>
        <end position="220"/>
    </location>
</feature>
<dbReference type="SUPFAM" id="SSF50729">
    <property type="entry name" value="PH domain-like"/>
    <property type="match status" value="1"/>
</dbReference>
<feature type="region of interest" description="Disordered" evidence="1">
    <location>
        <begin position="788"/>
        <end position="808"/>
    </location>
</feature>